<dbReference type="NCBIfam" id="NF000355">
    <property type="entry name" value="ribo_prot_ABC_F"/>
    <property type="match status" value="1"/>
</dbReference>
<evidence type="ECO:0000259" key="4">
    <source>
        <dbReference type="PROSITE" id="PS50893"/>
    </source>
</evidence>
<dbReference type="Proteomes" id="UP001198151">
    <property type="component" value="Unassembled WGS sequence"/>
</dbReference>
<gene>
    <name evidence="5" type="primary">abc-f</name>
    <name evidence="5" type="ORF">LKD70_02405</name>
</gene>
<dbReference type="Gene3D" id="3.40.50.300">
    <property type="entry name" value="P-loop containing nucleotide triphosphate hydrolases"/>
    <property type="match status" value="2"/>
</dbReference>
<comment type="caution">
    <text evidence="5">The sequence shown here is derived from an EMBL/GenBank/DDBJ whole genome shotgun (WGS) entry which is preliminary data.</text>
</comment>
<dbReference type="SUPFAM" id="SSF52540">
    <property type="entry name" value="P-loop containing nucleoside triphosphate hydrolases"/>
    <property type="match status" value="2"/>
</dbReference>
<keyword evidence="6" id="KW-1185">Reference proteome</keyword>
<dbReference type="PROSITE" id="PS00211">
    <property type="entry name" value="ABC_TRANSPORTER_1"/>
    <property type="match status" value="1"/>
</dbReference>
<dbReference type="InterPro" id="IPR003593">
    <property type="entry name" value="AAA+_ATPase"/>
</dbReference>
<feature type="domain" description="ABC transporter" evidence="4">
    <location>
        <begin position="306"/>
        <end position="507"/>
    </location>
</feature>
<feature type="coiled-coil region" evidence="3">
    <location>
        <begin position="259"/>
        <end position="293"/>
    </location>
</feature>
<evidence type="ECO:0000256" key="2">
    <source>
        <dbReference type="ARBA" id="ARBA00022840"/>
    </source>
</evidence>
<dbReference type="PROSITE" id="PS50893">
    <property type="entry name" value="ABC_TRANSPORTER_2"/>
    <property type="match status" value="2"/>
</dbReference>
<protein>
    <submittedName>
        <fullName evidence="5">ABC-F type ribosomal protection protein</fullName>
    </submittedName>
</protein>
<keyword evidence="1" id="KW-0547">Nucleotide-binding</keyword>
<organism evidence="5 6">
    <name type="scientific">Ruminococcus turbiniformis</name>
    <dbReference type="NCBI Taxonomy" id="2881258"/>
    <lineage>
        <taxon>Bacteria</taxon>
        <taxon>Bacillati</taxon>
        <taxon>Bacillota</taxon>
        <taxon>Clostridia</taxon>
        <taxon>Eubacteriales</taxon>
        <taxon>Oscillospiraceae</taxon>
        <taxon>Ruminococcus</taxon>
    </lineage>
</organism>
<dbReference type="CDD" id="cd03221">
    <property type="entry name" value="ABCF_EF-3"/>
    <property type="match status" value="2"/>
</dbReference>
<accession>A0ABS8FTC9</accession>
<keyword evidence="3" id="KW-0175">Coiled coil</keyword>
<dbReference type="PANTHER" id="PTHR42855:SF2">
    <property type="entry name" value="DRUG RESISTANCE ABC TRANSPORTER,ATP-BINDING PROTEIN"/>
    <property type="match status" value="1"/>
</dbReference>
<name>A0ABS8FTC9_9FIRM</name>
<dbReference type="SMART" id="SM00382">
    <property type="entry name" value="AAA"/>
    <property type="match status" value="2"/>
</dbReference>
<dbReference type="EMBL" id="JAJEQX010000003">
    <property type="protein sequence ID" value="MCC2253302.1"/>
    <property type="molecule type" value="Genomic_DNA"/>
</dbReference>
<sequence length="507" mass="57266">MSMIKVENLTFSYPSGWDNIFENVNFQIDTDWKLGFVGRNGRGKTTFLNLLLGKYEYSGKIHASVEFDYFPYPVSDKNRMTEDVLREVCPLAEDWEIMRELSLLEVNADVLYRPFYTLSNGEQTKALLCALFLNEGHFLLIDEPTNHLDMQAREAVSAYLKKKKGFILVSHDRHFLDGCVDHILSLNRTDIEVQSGTFSSWYANFERQQHMEEAKNERLKKDIGRLKKAAKRTSAWSDQVEASKFGGGPADRGYIGHKSAKMMKRAKSIEARREQAAEEKAGLLKNRETAERLKLFPLQYHTERLAVFSDVQIHYGEKAVCAPVSFTVNQGDRIVLDGRNGSGKSSLLKLLTGELFSENGAGIPAVGSPAAVSGSVSVGSGLVISYVPQDTSHLHGSLSDYADKNGLDESLFKAVLRKMDFERVQFEKDMKDFSGGQKKKVLLARSLCEQAHLYVWDEPLNFIDIYSRIQIERLIREFLPTMIFVEHDRAFREAVATKTVSINSGGI</sequence>
<evidence type="ECO:0000313" key="5">
    <source>
        <dbReference type="EMBL" id="MCC2253302.1"/>
    </source>
</evidence>
<evidence type="ECO:0000313" key="6">
    <source>
        <dbReference type="Proteomes" id="UP001198151"/>
    </source>
</evidence>
<evidence type="ECO:0000256" key="1">
    <source>
        <dbReference type="ARBA" id="ARBA00022741"/>
    </source>
</evidence>
<proteinExistence type="predicted"/>
<dbReference type="PANTHER" id="PTHR42855">
    <property type="entry name" value="ABC TRANSPORTER ATP-BINDING SUBUNIT"/>
    <property type="match status" value="1"/>
</dbReference>
<dbReference type="Pfam" id="PF00005">
    <property type="entry name" value="ABC_tran"/>
    <property type="match status" value="2"/>
</dbReference>
<evidence type="ECO:0000256" key="3">
    <source>
        <dbReference type="SAM" id="Coils"/>
    </source>
</evidence>
<reference evidence="5 6" key="1">
    <citation type="submission" date="2021-10" db="EMBL/GenBank/DDBJ databases">
        <title>Anaerobic single-cell dispensing facilitates the cultivation of human gut bacteria.</title>
        <authorList>
            <person name="Afrizal A."/>
        </authorList>
    </citation>
    <scope>NUCLEOTIDE SEQUENCE [LARGE SCALE GENOMIC DNA]</scope>
    <source>
        <strain evidence="5 6">CLA-AA-H200</strain>
    </source>
</reference>
<dbReference type="InterPro" id="IPR003439">
    <property type="entry name" value="ABC_transporter-like_ATP-bd"/>
</dbReference>
<dbReference type="InterPro" id="IPR051309">
    <property type="entry name" value="ABCF_ATPase"/>
</dbReference>
<dbReference type="InterPro" id="IPR027417">
    <property type="entry name" value="P-loop_NTPase"/>
</dbReference>
<dbReference type="InterPro" id="IPR017871">
    <property type="entry name" value="ABC_transporter-like_CS"/>
</dbReference>
<dbReference type="RefSeq" id="WP_227706465.1">
    <property type="nucleotide sequence ID" value="NZ_JAJEQX010000003.1"/>
</dbReference>
<keyword evidence="2" id="KW-0067">ATP-binding</keyword>
<feature type="domain" description="ABC transporter" evidence="4">
    <location>
        <begin position="4"/>
        <end position="214"/>
    </location>
</feature>